<evidence type="ECO:0000313" key="1">
    <source>
        <dbReference type="EMBL" id="QMX77447.1"/>
    </source>
</evidence>
<name>A0A7G5VUT0_9RHOD</name>
<reference evidence="1" key="1">
    <citation type="submission" date="2019-09" db="EMBL/GenBank/DDBJ databases">
        <authorList>
            <person name="Liu S.-L."/>
            <person name="Chiang Y.-R."/>
            <person name="Fu H.-Y."/>
        </authorList>
    </citation>
    <scope>NUCLEOTIDE SEQUENCE</scope>
    <source>
        <strain evidence="1">THAL066</strain>
    </source>
</reference>
<dbReference type="RefSeq" id="YP_009968346.1">
    <property type="nucleotide sequence ID" value="NC_051883.1"/>
</dbReference>
<dbReference type="GeneID" id="60450359"/>
<proteinExistence type="predicted"/>
<keyword evidence="1" id="KW-0150">Chloroplast</keyword>
<accession>A0A7G5VUT0</accession>
<geneLocation type="chloroplast" evidence="1"/>
<organism evidence="1">
    <name type="scientific">Cyanidiococcus yangmingshanensis</name>
    <dbReference type="NCBI Taxonomy" id="2690220"/>
    <lineage>
        <taxon>Eukaryota</taxon>
        <taxon>Rhodophyta</taxon>
        <taxon>Bangiophyceae</taxon>
        <taxon>Cyanidiales</taxon>
        <taxon>Cyanidiaceae</taxon>
        <taxon>Cyanidiococcus</taxon>
    </lineage>
</organism>
<sequence length="338" mass="40075">MIISIQTYAPKSWLTPQVNHLKQAKNWKTIIHQWQRSGNFARIIVRQPLLTLELTPHAYFPHITFDSNALFIDHRLLKQLFFGNWCHWIQTWSKVASWYIKRGFEPPNIHLRTCGDALHVRWKENTLTHVEMIDKPVQTYLNFHPNRMISTKALEYKLRYLKQLYKSNTNQAYGLIRFSPHSVSYGVHFQTFTHTLHASSDEFVWDWFHPWSYVTSDSAASCLTRVVSSFGHYGFWLQWREQACASMGLTHTLQYDSQLNYQLKLAFDISSRLFCQWPIFQVLISPNEVLLVHAWDRIEYHQKQMCMFISKHQMGVMLPWKFHLAINHGNRLCSGLSF</sequence>
<dbReference type="AlphaFoldDB" id="A0A7G5VUT0"/>
<gene>
    <name evidence="1" type="primary">ORF340</name>
</gene>
<protein>
    <submittedName>
        <fullName evidence="1">Uncharacterized protein</fullName>
    </submittedName>
</protein>
<dbReference type="EMBL" id="MN431657">
    <property type="protein sequence ID" value="QMX77447.1"/>
    <property type="molecule type" value="Genomic_DNA"/>
</dbReference>
<keyword evidence="1" id="KW-0934">Plastid</keyword>